<gene>
    <name evidence="1" type="ORF">E4U43_005526</name>
</gene>
<name>A0A9P7N3B6_9HYPO</name>
<proteinExistence type="predicted"/>
<sequence length="144" mass="16054">MMRRERAAPRAPAAKDDVFRFVFCSGDSSEVVYNRSLWIMGPTRRAKGCAEKNMFDIADASDGLLEGITVRPCGIYPRHLTLTSWVLTRLVLPTMEVDELAASMVALAKEGAGQTGRIVVHEVAKRMGREILGREDGKEEMKRK</sequence>
<keyword evidence="2" id="KW-1185">Reference proteome</keyword>
<dbReference type="Proteomes" id="UP000748025">
    <property type="component" value="Unassembled WGS sequence"/>
</dbReference>
<comment type="caution">
    <text evidence="1">The sequence shown here is derived from an EMBL/GenBank/DDBJ whole genome shotgun (WGS) entry which is preliminary data.</text>
</comment>
<organism evidence="1 2">
    <name type="scientific">Claviceps pusilla</name>
    <dbReference type="NCBI Taxonomy" id="123648"/>
    <lineage>
        <taxon>Eukaryota</taxon>
        <taxon>Fungi</taxon>
        <taxon>Dikarya</taxon>
        <taxon>Ascomycota</taxon>
        <taxon>Pezizomycotina</taxon>
        <taxon>Sordariomycetes</taxon>
        <taxon>Hypocreomycetidae</taxon>
        <taxon>Hypocreales</taxon>
        <taxon>Clavicipitaceae</taxon>
        <taxon>Claviceps</taxon>
    </lineage>
</organism>
<evidence type="ECO:0000313" key="2">
    <source>
        <dbReference type="Proteomes" id="UP000748025"/>
    </source>
</evidence>
<dbReference type="OrthoDB" id="3535423at2759"/>
<reference evidence="1" key="1">
    <citation type="journal article" date="2020" name="bioRxiv">
        <title>Whole genome comparisons of ergot fungi reveals the divergence and evolution of species within the genus Claviceps are the result of varying mechanisms driving genome evolution and host range expansion.</title>
        <authorList>
            <person name="Wyka S.A."/>
            <person name="Mondo S.J."/>
            <person name="Liu M."/>
            <person name="Dettman J."/>
            <person name="Nalam V."/>
            <person name="Broders K.D."/>
        </authorList>
    </citation>
    <scope>NUCLEOTIDE SEQUENCE</scope>
    <source>
        <strain evidence="1">CCC 602</strain>
    </source>
</reference>
<evidence type="ECO:0000313" key="1">
    <source>
        <dbReference type="EMBL" id="KAG5986392.1"/>
    </source>
</evidence>
<protein>
    <submittedName>
        <fullName evidence="1">Uncharacterized protein</fullName>
    </submittedName>
</protein>
<dbReference type="Gene3D" id="3.40.50.720">
    <property type="entry name" value="NAD(P)-binding Rossmann-like Domain"/>
    <property type="match status" value="1"/>
</dbReference>
<accession>A0A9P7N3B6</accession>
<dbReference type="EMBL" id="SRPW01003653">
    <property type="protein sequence ID" value="KAG5986392.1"/>
    <property type="molecule type" value="Genomic_DNA"/>
</dbReference>
<dbReference type="AlphaFoldDB" id="A0A9P7N3B6"/>